<comment type="caution">
    <text evidence="2">The sequence shown here is derived from an EMBL/GenBank/DDBJ whole genome shotgun (WGS) entry which is preliminary data.</text>
</comment>
<feature type="region of interest" description="Disordered" evidence="1">
    <location>
        <begin position="66"/>
        <end position="89"/>
    </location>
</feature>
<gene>
    <name evidence="2" type="ORF">QYF61_027503</name>
</gene>
<dbReference type="EMBL" id="JAUNZN010000091">
    <property type="protein sequence ID" value="KAK4805439.1"/>
    <property type="molecule type" value="Genomic_DNA"/>
</dbReference>
<evidence type="ECO:0000313" key="3">
    <source>
        <dbReference type="Proteomes" id="UP001333110"/>
    </source>
</evidence>
<dbReference type="AlphaFoldDB" id="A0AAN7MHD3"/>
<proteinExistence type="predicted"/>
<reference evidence="2 3" key="1">
    <citation type="journal article" date="2023" name="J. Hered.">
        <title>Chromosome-level genome of the wood stork (Mycteria americana) provides insight into avian chromosome evolution.</title>
        <authorList>
            <person name="Flamio R. Jr."/>
            <person name="Ramstad K.M."/>
        </authorList>
    </citation>
    <scope>NUCLEOTIDE SEQUENCE [LARGE SCALE GENOMIC DNA]</scope>
    <source>
        <strain evidence="2">JAX WOST 10</strain>
    </source>
</reference>
<name>A0AAN7MHD3_MYCAM</name>
<keyword evidence="3" id="KW-1185">Reference proteome</keyword>
<sequence>MEEQERGRENTRETAWKAQIRLLIEKDSNEKMNISEDIPNAVIPPAWASEIPGRAKNATLVKTELKPGAQPVRKKQYPVKPEAQKGLNL</sequence>
<evidence type="ECO:0000313" key="2">
    <source>
        <dbReference type="EMBL" id="KAK4805439.1"/>
    </source>
</evidence>
<dbReference type="Proteomes" id="UP001333110">
    <property type="component" value="Unassembled WGS sequence"/>
</dbReference>
<accession>A0AAN7MHD3</accession>
<organism evidence="2 3">
    <name type="scientific">Mycteria americana</name>
    <name type="common">Wood stork</name>
    <dbReference type="NCBI Taxonomy" id="33587"/>
    <lineage>
        <taxon>Eukaryota</taxon>
        <taxon>Metazoa</taxon>
        <taxon>Chordata</taxon>
        <taxon>Craniata</taxon>
        <taxon>Vertebrata</taxon>
        <taxon>Euteleostomi</taxon>
        <taxon>Archelosauria</taxon>
        <taxon>Archosauria</taxon>
        <taxon>Dinosauria</taxon>
        <taxon>Saurischia</taxon>
        <taxon>Theropoda</taxon>
        <taxon>Coelurosauria</taxon>
        <taxon>Aves</taxon>
        <taxon>Neognathae</taxon>
        <taxon>Neoaves</taxon>
        <taxon>Aequornithes</taxon>
        <taxon>Ciconiiformes</taxon>
        <taxon>Ciconiidae</taxon>
        <taxon>Mycteria</taxon>
    </lineage>
</organism>
<evidence type="ECO:0000256" key="1">
    <source>
        <dbReference type="SAM" id="MobiDB-lite"/>
    </source>
</evidence>
<protein>
    <submittedName>
        <fullName evidence="2">Uncharacterized protein</fullName>
    </submittedName>
</protein>